<dbReference type="RefSeq" id="XP_001890524.1">
    <property type="nucleotide sequence ID" value="XM_001890489.1"/>
</dbReference>
<dbReference type="GeneID" id="6086180"/>
<dbReference type="EMBL" id="DS547192">
    <property type="protein sequence ID" value="EDQ98826.1"/>
    <property type="molecule type" value="Genomic_DNA"/>
</dbReference>
<feature type="region of interest" description="Disordered" evidence="1">
    <location>
        <begin position="1"/>
        <end position="43"/>
    </location>
</feature>
<dbReference type="Proteomes" id="UP000001194">
    <property type="component" value="Unassembled WGS sequence"/>
</dbReference>
<dbReference type="AlphaFoldDB" id="B0E2V4"/>
<evidence type="ECO:0000313" key="3">
    <source>
        <dbReference type="Proteomes" id="UP000001194"/>
    </source>
</evidence>
<dbReference type="OrthoDB" id="3052491at2759"/>
<dbReference type="KEGG" id="lbc:LACBIDRAFT_335619"/>
<organism evidence="3">
    <name type="scientific">Laccaria bicolor (strain S238N-H82 / ATCC MYA-4686)</name>
    <name type="common">Bicoloured deceiver</name>
    <name type="synonym">Laccaria laccata var. bicolor</name>
    <dbReference type="NCBI Taxonomy" id="486041"/>
    <lineage>
        <taxon>Eukaryota</taxon>
        <taxon>Fungi</taxon>
        <taxon>Dikarya</taxon>
        <taxon>Basidiomycota</taxon>
        <taxon>Agaricomycotina</taxon>
        <taxon>Agaricomycetes</taxon>
        <taxon>Agaricomycetidae</taxon>
        <taxon>Agaricales</taxon>
        <taxon>Agaricineae</taxon>
        <taxon>Hydnangiaceae</taxon>
        <taxon>Laccaria</taxon>
    </lineage>
</organism>
<gene>
    <name evidence="2" type="ORF">LACBIDRAFT_335619</name>
</gene>
<protein>
    <submittedName>
        <fullName evidence="2">Predicted protein</fullName>
    </submittedName>
</protein>
<dbReference type="HOGENOM" id="CLU_072842_0_0_1"/>
<sequence>MPEKKTASKKKPISQAPPMVTPPAPASASASKPAAASSPPPPVLEESLAKLITLTTSLPDLPLGLIWVHAFREGSRDGFRRGTELFKDKDVKQAFRDGGDEGLPEGHTCTANKLDAMVQVDSVEARPPSVDAAIQVSPSHHTSSSQTTLPLLVNAEAQAQLMDLPPAATTAPTLDPPALDWSDATSIPIVPIFPKNQPHHDLSALCTTNPNPFSSLAHRNRCSRLPLGKCDISGPRPPFQPRRTPPVFPVFQTVPHQHFIPVLNLTALPLPSTPLKIPMALDWESDPHLSDLSQALKALGWIHR</sequence>
<dbReference type="InParanoid" id="B0E2V4"/>
<evidence type="ECO:0000313" key="2">
    <source>
        <dbReference type="EMBL" id="EDQ98826.1"/>
    </source>
</evidence>
<feature type="compositionally biased region" description="Low complexity" evidence="1">
    <location>
        <begin position="26"/>
        <end position="37"/>
    </location>
</feature>
<proteinExistence type="predicted"/>
<accession>B0E2V4</accession>
<keyword evidence="3" id="KW-1185">Reference proteome</keyword>
<name>B0E2V4_LACBS</name>
<reference evidence="2 3" key="1">
    <citation type="journal article" date="2008" name="Nature">
        <title>The genome of Laccaria bicolor provides insights into mycorrhizal symbiosis.</title>
        <authorList>
            <person name="Martin F."/>
            <person name="Aerts A."/>
            <person name="Ahren D."/>
            <person name="Brun A."/>
            <person name="Danchin E.G.J."/>
            <person name="Duchaussoy F."/>
            <person name="Gibon J."/>
            <person name="Kohler A."/>
            <person name="Lindquist E."/>
            <person name="Pereda V."/>
            <person name="Salamov A."/>
            <person name="Shapiro H.J."/>
            <person name="Wuyts J."/>
            <person name="Blaudez D."/>
            <person name="Buee M."/>
            <person name="Brokstein P."/>
            <person name="Canbaeck B."/>
            <person name="Cohen D."/>
            <person name="Courty P.E."/>
            <person name="Coutinho P.M."/>
            <person name="Delaruelle C."/>
            <person name="Detter J.C."/>
            <person name="Deveau A."/>
            <person name="DiFazio S."/>
            <person name="Duplessis S."/>
            <person name="Fraissinet-Tachet L."/>
            <person name="Lucic E."/>
            <person name="Frey-Klett P."/>
            <person name="Fourrey C."/>
            <person name="Feussner I."/>
            <person name="Gay G."/>
            <person name="Grimwood J."/>
            <person name="Hoegger P.J."/>
            <person name="Jain P."/>
            <person name="Kilaru S."/>
            <person name="Labbe J."/>
            <person name="Lin Y.C."/>
            <person name="Legue V."/>
            <person name="Le Tacon F."/>
            <person name="Marmeisse R."/>
            <person name="Melayah D."/>
            <person name="Montanini B."/>
            <person name="Muratet M."/>
            <person name="Nehls U."/>
            <person name="Niculita-Hirzel H."/>
            <person name="Oudot-Le Secq M.P."/>
            <person name="Peter M."/>
            <person name="Quesneville H."/>
            <person name="Rajashekar B."/>
            <person name="Reich M."/>
            <person name="Rouhier N."/>
            <person name="Schmutz J."/>
            <person name="Yin T."/>
            <person name="Chalot M."/>
            <person name="Henrissat B."/>
            <person name="Kuees U."/>
            <person name="Lucas S."/>
            <person name="Van de Peer Y."/>
            <person name="Podila G.K."/>
            <person name="Polle A."/>
            <person name="Pukkila P.J."/>
            <person name="Richardson P.M."/>
            <person name="Rouze P."/>
            <person name="Sanders I.R."/>
            <person name="Stajich J.E."/>
            <person name="Tunlid A."/>
            <person name="Tuskan G."/>
            <person name="Grigoriev I.V."/>
        </authorList>
    </citation>
    <scope>NUCLEOTIDE SEQUENCE [LARGE SCALE GENOMIC DNA]</scope>
    <source>
        <strain evidence="3">S238N-H82 / ATCC MYA-4686</strain>
    </source>
</reference>
<evidence type="ECO:0000256" key="1">
    <source>
        <dbReference type="SAM" id="MobiDB-lite"/>
    </source>
</evidence>